<keyword evidence="3" id="KW-1185">Reference proteome</keyword>
<dbReference type="Proteomes" id="UP000030401">
    <property type="component" value="Unassembled WGS sequence"/>
</dbReference>
<gene>
    <name evidence="2" type="ORF">N784_04245</name>
</gene>
<proteinExistence type="predicted"/>
<organism evidence="2 3">
    <name type="scientific">Pontibacillus litoralis JSM 072002</name>
    <dbReference type="NCBI Taxonomy" id="1385512"/>
    <lineage>
        <taxon>Bacteria</taxon>
        <taxon>Bacillati</taxon>
        <taxon>Bacillota</taxon>
        <taxon>Bacilli</taxon>
        <taxon>Bacillales</taxon>
        <taxon>Bacillaceae</taxon>
        <taxon>Pontibacillus</taxon>
    </lineage>
</organism>
<dbReference type="eggNOG" id="ENOG502ZN4D">
    <property type="taxonomic scope" value="Bacteria"/>
</dbReference>
<sequence length="198" mass="22464">MKKLAFIIIGILFLTACNAEERTRETKLTIEPLQLTEREEKLVKQQPAELQEYFLVNGMLNESDDLKLAVTKIEDGEQTEKMSSYGFLETEYDDYILSTSIYNHSNTEETLVFGSDTSLSSSTIPIPTEFNSFTYGSIISEETSLEKGETYHLAYLQGSSENSMSTPSITPTELKDMKNAELAYIFTISIIDKDHHQR</sequence>
<reference evidence="2 3" key="1">
    <citation type="submission" date="2013-08" db="EMBL/GenBank/DDBJ databases">
        <authorList>
            <person name="Huang J."/>
            <person name="Wang G."/>
        </authorList>
    </citation>
    <scope>NUCLEOTIDE SEQUENCE [LARGE SCALE GENOMIC DNA]</scope>
    <source>
        <strain evidence="2 3">JSM 072002</strain>
    </source>
</reference>
<dbReference type="PROSITE" id="PS51257">
    <property type="entry name" value="PROKAR_LIPOPROTEIN"/>
    <property type="match status" value="1"/>
</dbReference>
<dbReference type="RefSeq" id="WP_036834304.1">
    <property type="nucleotide sequence ID" value="NZ_AVPG01000012.1"/>
</dbReference>
<keyword evidence="1" id="KW-0732">Signal</keyword>
<evidence type="ECO:0008006" key="4">
    <source>
        <dbReference type="Google" id="ProtNLM"/>
    </source>
</evidence>
<feature type="chain" id="PRO_5039573566" description="Lipoprotein" evidence="1">
    <location>
        <begin position="20"/>
        <end position="198"/>
    </location>
</feature>
<protein>
    <recommendedName>
        <fullName evidence="4">Lipoprotein</fullName>
    </recommendedName>
</protein>
<dbReference type="AlphaFoldDB" id="A0A0A5G638"/>
<evidence type="ECO:0000313" key="2">
    <source>
        <dbReference type="EMBL" id="KGX86638.1"/>
    </source>
</evidence>
<comment type="caution">
    <text evidence="2">The sequence shown here is derived from an EMBL/GenBank/DDBJ whole genome shotgun (WGS) entry which is preliminary data.</text>
</comment>
<dbReference type="EMBL" id="AVPG01000012">
    <property type="protein sequence ID" value="KGX86638.1"/>
    <property type="molecule type" value="Genomic_DNA"/>
</dbReference>
<evidence type="ECO:0000313" key="3">
    <source>
        <dbReference type="Proteomes" id="UP000030401"/>
    </source>
</evidence>
<feature type="signal peptide" evidence="1">
    <location>
        <begin position="1"/>
        <end position="19"/>
    </location>
</feature>
<evidence type="ECO:0000256" key="1">
    <source>
        <dbReference type="SAM" id="SignalP"/>
    </source>
</evidence>
<name>A0A0A5G638_9BACI</name>
<accession>A0A0A5G638</accession>